<proteinExistence type="predicted"/>
<feature type="compositionally biased region" description="Basic and acidic residues" evidence="1">
    <location>
        <begin position="29"/>
        <end position="39"/>
    </location>
</feature>
<feature type="region of interest" description="Disordered" evidence="1">
    <location>
        <begin position="610"/>
        <end position="637"/>
    </location>
</feature>
<feature type="compositionally biased region" description="Polar residues" evidence="1">
    <location>
        <begin position="610"/>
        <end position="623"/>
    </location>
</feature>
<sequence>MSMLDIPVKPRKIITYGRRTSKPGAYTIGRDEVSPDRSRYTTSTAWPRTPSLPEEQPKSTTTTGELPRLSPKRKQDTAWDGPSEEDEVARPFTLTLKPPATAFTSKSRPLKPSRAKSVPQHAYSTEEAQITPDSEKKRKREILTRASSEAPRDTCKGVDVSEMQIEENRMERRARSREPSRPVKTRAPQTAKKKPAVGDDFDFPSDEERLLTSKKPKAVSGRKKEAEICDTAMEEHEMTIQSRSNRIRETPQHPEQRVRTSSLTANESYNSSSRKEAAHTIVAKVSRLAPKKVKGKDIFEFPSDEESLVLNKSKASKPRDISQPPRKRVRTPAVDRVELVPTRSRETKSPEPARSHNNAQRFKATVAEPPTQPSMQQPKISKAAPTRPKTLPGVGWHPSLAIHSPPRRFQQGSSAPAALFNMVREPAQSPPTDSSENVIRAVAPEMEFDDEMQSDTPMADFGSPSTVRATASSQTPKQNSLWGQLLNPEPGDSPSDLPISELNLKSTRKPPSIARSSSDIPQTAFSRSNRLIDSLKASAPVMEDVDEDEDVDTAMESSPDPAAMHTRPARDGTSIRTASAKVTYAQQRTFLKENNEEEMYDMLADELSQQTGGYGAQSQNNIIDESDPEDSQEAAPRGVHDLRAAGAKRRLLDELDHLVEDVQGTAVKTVSARRSALMEVTEKLIDPGAATILLDSGMDLRLIQSMDDMTDVTFTFLAATTIALLANAGATLVTLDRIRGSKVFGRIVSLLSQNKDISKVVKERRSNMSKVAQSSMIDFRETVFKSCLFNGVIPTILSPQLMAIRCLDSLVRKVREQDSRVALFDEKVIEKLLSIARSNVAEDSADVALLEPIISLLEAHTPSRSAGWSLEAVDVFAHVLPAIFGSTNPALQHTKFLALRLSLNLTNENHATSDIFAIPSLTRNLVHFIHQQCALLREKVASEVHAVNIDNTILALGVMINLTEFSDQVRLSVLDGGHELLTKAVEIFLESTELADKADSVEEGQTNVAFGYHAFMLGNLCQNEKVRGIVRRQLPGSKLTFLLEEMQQFTNLHQRMDKARLQGAEGEELERGHAQRLQALVDTLVVLDG</sequence>
<gene>
    <name evidence="3" type="ORF">E6O75_ATG06696</name>
</gene>
<feature type="compositionally biased region" description="Polar residues" evidence="1">
    <location>
        <begin position="514"/>
        <end position="531"/>
    </location>
</feature>
<feature type="compositionally biased region" description="Basic and acidic residues" evidence="1">
    <location>
        <begin position="166"/>
        <end position="181"/>
    </location>
</feature>
<accession>A0A4Z1P536</accession>
<protein>
    <submittedName>
        <fullName evidence="3">Wings apart-like protein</fullName>
    </submittedName>
</protein>
<dbReference type="Gene3D" id="1.25.10.10">
    <property type="entry name" value="Leucine-rich Repeat Variant"/>
    <property type="match status" value="2"/>
</dbReference>
<keyword evidence="4" id="KW-1185">Reference proteome</keyword>
<feature type="region of interest" description="Disordered" evidence="1">
    <location>
        <begin position="298"/>
        <end position="578"/>
    </location>
</feature>
<evidence type="ECO:0000259" key="2">
    <source>
        <dbReference type="Pfam" id="PF07814"/>
    </source>
</evidence>
<feature type="compositionally biased region" description="Polar residues" evidence="1">
    <location>
        <begin position="463"/>
        <end position="482"/>
    </location>
</feature>
<dbReference type="AlphaFoldDB" id="A0A4Z1P536"/>
<dbReference type="EMBL" id="SNSC02000012">
    <property type="protein sequence ID" value="TID19358.1"/>
    <property type="molecule type" value="Genomic_DNA"/>
</dbReference>
<name>A0A4Z1P536_9PEZI</name>
<dbReference type="Pfam" id="PF07814">
    <property type="entry name" value="WAPL"/>
    <property type="match status" value="1"/>
</dbReference>
<dbReference type="InterPro" id="IPR022771">
    <property type="entry name" value="WAPL_C"/>
</dbReference>
<organism evidence="3 4">
    <name type="scientific">Venturia nashicola</name>
    <dbReference type="NCBI Taxonomy" id="86259"/>
    <lineage>
        <taxon>Eukaryota</taxon>
        <taxon>Fungi</taxon>
        <taxon>Dikarya</taxon>
        <taxon>Ascomycota</taxon>
        <taxon>Pezizomycotina</taxon>
        <taxon>Dothideomycetes</taxon>
        <taxon>Pleosporomycetidae</taxon>
        <taxon>Venturiales</taxon>
        <taxon>Venturiaceae</taxon>
        <taxon>Venturia</taxon>
    </lineage>
</organism>
<feature type="region of interest" description="Disordered" evidence="1">
    <location>
        <begin position="15"/>
        <end position="277"/>
    </location>
</feature>
<feature type="compositionally biased region" description="Basic and acidic residues" evidence="1">
    <location>
        <begin position="246"/>
        <end position="258"/>
    </location>
</feature>
<feature type="domain" description="Wings apart-like protein C-terminal" evidence="2">
    <location>
        <begin position="637"/>
        <end position="968"/>
    </location>
</feature>
<feature type="compositionally biased region" description="Acidic residues" evidence="1">
    <location>
        <begin position="543"/>
        <end position="553"/>
    </location>
</feature>
<feature type="compositionally biased region" description="Basic and acidic residues" evidence="1">
    <location>
        <begin position="333"/>
        <end position="354"/>
    </location>
</feature>
<reference evidence="3 4" key="1">
    <citation type="submission" date="2019-04" db="EMBL/GenBank/DDBJ databases">
        <title>High contiguity whole genome sequence and gene annotation resource for two Venturia nashicola isolates.</title>
        <authorList>
            <person name="Prokchorchik M."/>
            <person name="Won K."/>
            <person name="Lee Y."/>
            <person name="Choi E.D."/>
            <person name="Segonzac C."/>
            <person name="Sohn K.H."/>
        </authorList>
    </citation>
    <scope>NUCLEOTIDE SEQUENCE [LARGE SCALE GENOMIC DNA]</scope>
    <source>
        <strain evidence="3 4">PRI2</strain>
    </source>
</reference>
<dbReference type="Proteomes" id="UP000298493">
    <property type="component" value="Unassembled WGS sequence"/>
</dbReference>
<evidence type="ECO:0000313" key="3">
    <source>
        <dbReference type="EMBL" id="TID19358.1"/>
    </source>
</evidence>
<feature type="compositionally biased region" description="Basic and acidic residues" evidence="1">
    <location>
        <begin position="222"/>
        <end position="238"/>
    </location>
</feature>
<feature type="compositionally biased region" description="Basic residues" evidence="1">
    <location>
        <begin position="212"/>
        <end position="221"/>
    </location>
</feature>
<comment type="caution">
    <text evidence="3">The sequence shown here is derived from an EMBL/GenBank/DDBJ whole genome shotgun (WGS) entry which is preliminary data.</text>
</comment>
<feature type="compositionally biased region" description="Polar residues" evidence="1">
    <location>
        <begin position="122"/>
        <end position="132"/>
    </location>
</feature>
<evidence type="ECO:0000313" key="4">
    <source>
        <dbReference type="Proteomes" id="UP000298493"/>
    </source>
</evidence>
<feature type="compositionally biased region" description="Polar residues" evidence="1">
    <location>
        <begin position="259"/>
        <end position="272"/>
    </location>
</feature>
<dbReference type="InterPro" id="IPR011989">
    <property type="entry name" value="ARM-like"/>
</dbReference>
<evidence type="ECO:0000256" key="1">
    <source>
        <dbReference type="SAM" id="MobiDB-lite"/>
    </source>
</evidence>
<dbReference type="STRING" id="86259.A0A4Z1P536"/>